<name>A0AAW7DWW0_9GAMM</name>
<gene>
    <name evidence="2" type="ORF">HX099_11080</name>
</gene>
<sequence length="104" mass="11473">MKIWLSIVGMALITFAIRYSFFAFAQMRFSSRITQALNYVPISVLTAIIVPGLVMPEGEWALQWNNAYLLAGIGCIVIAASTRHTLLTIGGGMVLFMLLRYSLG</sequence>
<evidence type="ECO:0000313" key="3">
    <source>
        <dbReference type="Proteomes" id="UP001173465"/>
    </source>
</evidence>
<feature type="transmembrane region" description="Helical" evidence="1">
    <location>
        <begin position="36"/>
        <end position="55"/>
    </location>
</feature>
<feature type="transmembrane region" description="Helical" evidence="1">
    <location>
        <begin position="6"/>
        <end position="24"/>
    </location>
</feature>
<keyword evidence="1" id="KW-0472">Membrane</keyword>
<dbReference type="InterPro" id="IPR008407">
    <property type="entry name" value="Brnchd-chn_aa_trnsp_AzlD"/>
</dbReference>
<protein>
    <submittedName>
        <fullName evidence="2">AzlD domain-containing protein</fullName>
    </submittedName>
</protein>
<accession>A0AAW7DWW0</accession>
<dbReference type="AlphaFoldDB" id="A0AAW7DWW0"/>
<feature type="transmembrane region" description="Helical" evidence="1">
    <location>
        <begin position="67"/>
        <end position="99"/>
    </location>
</feature>
<keyword evidence="1" id="KW-1133">Transmembrane helix</keyword>
<evidence type="ECO:0000313" key="2">
    <source>
        <dbReference type="EMBL" id="MDM1697196.1"/>
    </source>
</evidence>
<proteinExistence type="predicted"/>
<comment type="caution">
    <text evidence="2">The sequence shown here is derived from an EMBL/GenBank/DDBJ whole genome shotgun (WGS) entry which is preliminary data.</text>
</comment>
<organism evidence="2 3">
    <name type="scientific">Thiopseudomonas alkaliphila</name>
    <dbReference type="NCBI Taxonomy" id="1697053"/>
    <lineage>
        <taxon>Bacteria</taxon>
        <taxon>Pseudomonadati</taxon>
        <taxon>Pseudomonadota</taxon>
        <taxon>Gammaproteobacteria</taxon>
        <taxon>Pseudomonadales</taxon>
        <taxon>Pseudomonadaceae</taxon>
        <taxon>Thiopseudomonas</taxon>
    </lineage>
</organism>
<evidence type="ECO:0000256" key="1">
    <source>
        <dbReference type="SAM" id="Phobius"/>
    </source>
</evidence>
<reference evidence="2" key="1">
    <citation type="submission" date="2020-06" db="EMBL/GenBank/DDBJ databases">
        <authorList>
            <person name="Dong N."/>
        </authorList>
    </citation>
    <scope>NUCLEOTIDE SEQUENCE</scope>
    <source>
        <strain evidence="2">DF46-2-2</strain>
    </source>
</reference>
<dbReference type="Proteomes" id="UP001173465">
    <property type="component" value="Unassembled WGS sequence"/>
</dbReference>
<keyword evidence="1" id="KW-0812">Transmembrane</keyword>
<reference evidence="2" key="2">
    <citation type="journal article" date="2022" name="Sci. Total Environ.">
        <title>Prevalence, transmission, and molecular epidemiology of tet(X)-positive bacteria among humans, animals, and environmental niches in China: An epidemiological, and genomic-based study.</title>
        <authorList>
            <person name="Dong N."/>
            <person name="Zeng Y."/>
            <person name="Cai C."/>
            <person name="Sun C."/>
            <person name="Lu J."/>
            <person name="Liu C."/>
            <person name="Zhou H."/>
            <person name="Sun Q."/>
            <person name="Shu L."/>
            <person name="Wang H."/>
            <person name="Wang Y."/>
            <person name="Wang S."/>
            <person name="Wu C."/>
            <person name="Chan E.W."/>
            <person name="Chen G."/>
            <person name="Shen Z."/>
            <person name="Chen S."/>
            <person name="Zhang R."/>
        </authorList>
    </citation>
    <scope>NUCLEOTIDE SEQUENCE</scope>
    <source>
        <strain evidence="2">DF46-2-2</strain>
    </source>
</reference>
<dbReference type="EMBL" id="JACANB010000010">
    <property type="protein sequence ID" value="MDM1697196.1"/>
    <property type="molecule type" value="Genomic_DNA"/>
</dbReference>
<dbReference type="RefSeq" id="WP_286594446.1">
    <property type="nucleotide sequence ID" value="NZ_JACANB010000010.1"/>
</dbReference>
<dbReference type="Pfam" id="PF05437">
    <property type="entry name" value="AzlD"/>
    <property type="match status" value="1"/>
</dbReference>